<organism evidence="2 3">
    <name type="scientific">Acorus calamus</name>
    <name type="common">Sweet flag</name>
    <dbReference type="NCBI Taxonomy" id="4465"/>
    <lineage>
        <taxon>Eukaryota</taxon>
        <taxon>Viridiplantae</taxon>
        <taxon>Streptophyta</taxon>
        <taxon>Embryophyta</taxon>
        <taxon>Tracheophyta</taxon>
        <taxon>Spermatophyta</taxon>
        <taxon>Magnoliopsida</taxon>
        <taxon>Liliopsida</taxon>
        <taxon>Acoraceae</taxon>
        <taxon>Acorus</taxon>
    </lineage>
</organism>
<dbReference type="Proteomes" id="UP001180020">
    <property type="component" value="Unassembled WGS sequence"/>
</dbReference>
<reference evidence="2" key="1">
    <citation type="journal article" date="2023" name="Nat. Commun.">
        <title>Diploid and tetraploid genomes of Acorus and the evolution of monocots.</title>
        <authorList>
            <person name="Ma L."/>
            <person name="Liu K.W."/>
            <person name="Li Z."/>
            <person name="Hsiao Y.Y."/>
            <person name="Qi Y."/>
            <person name="Fu T."/>
            <person name="Tang G.D."/>
            <person name="Zhang D."/>
            <person name="Sun W.H."/>
            <person name="Liu D.K."/>
            <person name="Li Y."/>
            <person name="Chen G.Z."/>
            <person name="Liu X.D."/>
            <person name="Liao X.Y."/>
            <person name="Jiang Y.T."/>
            <person name="Yu X."/>
            <person name="Hao Y."/>
            <person name="Huang J."/>
            <person name="Zhao X.W."/>
            <person name="Ke S."/>
            <person name="Chen Y.Y."/>
            <person name="Wu W.L."/>
            <person name="Hsu J.L."/>
            <person name="Lin Y.F."/>
            <person name="Huang M.D."/>
            <person name="Li C.Y."/>
            <person name="Huang L."/>
            <person name="Wang Z.W."/>
            <person name="Zhao X."/>
            <person name="Zhong W.Y."/>
            <person name="Peng D.H."/>
            <person name="Ahmad S."/>
            <person name="Lan S."/>
            <person name="Zhang J.S."/>
            <person name="Tsai W.C."/>
            <person name="Van de Peer Y."/>
            <person name="Liu Z.J."/>
        </authorList>
    </citation>
    <scope>NUCLEOTIDE SEQUENCE</scope>
    <source>
        <strain evidence="2">CP</strain>
    </source>
</reference>
<accession>A0AAV9ESM4</accession>
<evidence type="ECO:0000256" key="1">
    <source>
        <dbReference type="SAM" id="MobiDB-lite"/>
    </source>
</evidence>
<dbReference type="AlphaFoldDB" id="A0AAV9ESM4"/>
<reference evidence="2" key="2">
    <citation type="submission" date="2023-06" db="EMBL/GenBank/DDBJ databases">
        <authorList>
            <person name="Ma L."/>
            <person name="Liu K.-W."/>
            <person name="Li Z."/>
            <person name="Hsiao Y.-Y."/>
            <person name="Qi Y."/>
            <person name="Fu T."/>
            <person name="Tang G."/>
            <person name="Zhang D."/>
            <person name="Sun W.-H."/>
            <person name="Liu D.-K."/>
            <person name="Li Y."/>
            <person name="Chen G.-Z."/>
            <person name="Liu X.-D."/>
            <person name="Liao X.-Y."/>
            <person name="Jiang Y.-T."/>
            <person name="Yu X."/>
            <person name="Hao Y."/>
            <person name="Huang J."/>
            <person name="Zhao X.-W."/>
            <person name="Ke S."/>
            <person name="Chen Y.-Y."/>
            <person name="Wu W.-L."/>
            <person name="Hsu J.-L."/>
            <person name="Lin Y.-F."/>
            <person name="Huang M.-D."/>
            <person name="Li C.-Y."/>
            <person name="Huang L."/>
            <person name="Wang Z.-W."/>
            <person name="Zhao X."/>
            <person name="Zhong W.-Y."/>
            <person name="Peng D.-H."/>
            <person name="Ahmad S."/>
            <person name="Lan S."/>
            <person name="Zhang J.-S."/>
            <person name="Tsai W.-C."/>
            <person name="Van De Peer Y."/>
            <person name="Liu Z.-J."/>
        </authorList>
    </citation>
    <scope>NUCLEOTIDE SEQUENCE</scope>
    <source>
        <strain evidence="2">CP</strain>
        <tissue evidence="2">Leaves</tissue>
    </source>
</reference>
<evidence type="ECO:0000313" key="3">
    <source>
        <dbReference type="Proteomes" id="UP001180020"/>
    </source>
</evidence>
<protein>
    <submittedName>
        <fullName evidence="2">Uncharacterized protein</fullName>
    </submittedName>
</protein>
<name>A0AAV9ESM4_ACOCL</name>
<feature type="region of interest" description="Disordered" evidence="1">
    <location>
        <begin position="62"/>
        <end position="104"/>
    </location>
</feature>
<sequence>MGKMPIFHALKLAALLWPLNIWFPLARQVPRVANAVSSTVSLFAFRLRRILLLLRRRPAEVRPVGEGPADAVPRSGSRRRRSAAAGERERRRVDPPVGDRSGCG</sequence>
<proteinExistence type="predicted"/>
<gene>
    <name evidence="2" type="ORF">QJS10_CPA05g01319</name>
</gene>
<comment type="caution">
    <text evidence="2">The sequence shown here is derived from an EMBL/GenBank/DDBJ whole genome shotgun (WGS) entry which is preliminary data.</text>
</comment>
<evidence type="ECO:0000313" key="2">
    <source>
        <dbReference type="EMBL" id="KAK1315984.1"/>
    </source>
</evidence>
<dbReference type="EMBL" id="JAUJYO010000005">
    <property type="protein sequence ID" value="KAK1315984.1"/>
    <property type="molecule type" value="Genomic_DNA"/>
</dbReference>
<keyword evidence="3" id="KW-1185">Reference proteome</keyword>